<dbReference type="PROSITE" id="PS00678">
    <property type="entry name" value="WD_REPEATS_1"/>
    <property type="match status" value="6"/>
</dbReference>
<reference evidence="5 6" key="1">
    <citation type="journal article" date="2016" name="Mol. Biol. Evol.">
        <title>Comparative Genomics of Early-Diverging Mushroom-Forming Fungi Provides Insights into the Origins of Lignocellulose Decay Capabilities.</title>
        <authorList>
            <person name="Nagy L.G."/>
            <person name="Riley R."/>
            <person name="Tritt A."/>
            <person name="Adam C."/>
            <person name="Daum C."/>
            <person name="Floudas D."/>
            <person name="Sun H."/>
            <person name="Yadav J.S."/>
            <person name="Pangilinan J."/>
            <person name="Larsson K.H."/>
            <person name="Matsuura K."/>
            <person name="Barry K."/>
            <person name="Labutti K."/>
            <person name="Kuo R."/>
            <person name="Ohm R.A."/>
            <person name="Bhattacharya S.S."/>
            <person name="Shirouzu T."/>
            <person name="Yoshinaga Y."/>
            <person name="Martin F.M."/>
            <person name="Grigoriev I.V."/>
            <person name="Hibbett D.S."/>
        </authorList>
    </citation>
    <scope>NUCLEOTIDE SEQUENCE [LARGE SCALE GENOMIC DNA]</scope>
    <source>
        <strain evidence="5 6">93-53</strain>
    </source>
</reference>
<dbReference type="GeneID" id="63831624"/>
<evidence type="ECO:0000256" key="3">
    <source>
        <dbReference type="PROSITE-ProRule" id="PRU00221"/>
    </source>
</evidence>
<proteinExistence type="predicted"/>
<dbReference type="SMART" id="SM00320">
    <property type="entry name" value="WD40"/>
    <property type="match status" value="14"/>
</dbReference>
<dbReference type="Pfam" id="PF00400">
    <property type="entry name" value="WD40"/>
    <property type="match status" value="13"/>
</dbReference>
<dbReference type="InterPro" id="IPR001680">
    <property type="entry name" value="WD40_rpt"/>
</dbReference>
<evidence type="ECO:0000313" key="5">
    <source>
        <dbReference type="EMBL" id="KZT03681.1"/>
    </source>
</evidence>
<dbReference type="InterPro" id="IPR036322">
    <property type="entry name" value="WD40_repeat_dom_sf"/>
</dbReference>
<dbReference type="Gene3D" id="3.40.50.300">
    <property type="entry name" value="P-loop containing nucleotide triphosphate hydrolases"/>
    <property type="match status" value="1"/>
</dbReference>
<dbReference type="Pfam" id="PF24883">
    <property type="entry name" value="NPHP3_N"/>
    <property type="match status" value="1"/>
</dbReference>
<dbReference type="InterPro" id="IPR019775">
    <property type="entry name" value="WD40_repeat_CS"/>
</dbReference>
<name>A0A165CXK9_9APHY</name>
<dbReference type="STRING" id="1314785.A0A165CXK9"/>
<dbReference type="RefSeq" id="XP_040761421.1">
    <property type="nucleotide sequence ID" value="XM_040914597.1"/>
</dbReference>
<dbReference type="CDD" id="cd00200">
    <property type="entry name" value="WD40"/>
    <property type="match status" value="2"/>
</dbReference>
<keyword evidence="6" id="KW-1185">Reference proteome</keyword>
<dbReference type="InterPro" id="IPR020472">
    <property type="entry name" value="WD40_PAC1"/>
</dbReference>
<dbReference type="PROSITE" id="PS50837">
    <property type="entry name" value="NACHT"/>
    <property type="match status" value="1"/>
</dbReference>
<evidence type="ECO:0000313" key="6">
    <source>
        <dbReference type="Proteomes" id="UP000076871"/>
    </source>
</evidence>
<dbReference type="Proteomes" id="UP000076871">
    <property type="component" value="Unassembled WGS sequence"/>
</dbReference>
<dbReference type="InterPro" id="IPR056884">
    <property type="entry name" value="NPHP3-like_N"/>
</dbReference>
<dbReference type="SUPFAM" id="SSF50978">
    <property type="entry name" value="WD40 repeat-like"/>
    <property type="match status" value="2"/>
</dbReference>
<feature type="repeat" description="WD" evidence="3">
    <location>
        <begin position="1231"/>
        <end position="1263"/>
    </location>
</feature>
<protein>
    <submittedName>
        <fullName evidence="5">WD40 repeat-like protein</fullName>
    </submittedName>
</protein>
<feature type="repeat" description="WD" evidence="3">
    <location>
        <begin position="1059"/>
        <end position="1100"/>
    </location>
</feature>
<feature type="repeat" description="WD" evidence="3">
    <location>
        <begin position="1314"/>
        <end position="1355"/>
    </location>
</feature>
<dbReference type="InterPro" id="IPR027417">
    <property type="entry name" value="P-loop_NTPase"/>
</dbReference>
<evidence type="ECO:0000256" key="1">
    <source>
        <dbReference type="ARBA" id="ARBA00022574"/>
    </source>
</evidence>
<feature type="domain" description="NACHT" evidence="4">
    <location>
        <begin position="371"/>
        <end position="510"/>
    </location>
</feature>
<feature type="repeat" description="WD" evidence="3">
    <location>
        <begin position="1273"/>
        <end position="1314"/>
    </location>
</feature>
<dbReference type="PROSITE" id="PS50294">
    <property type="entry name" value="WD_REPEATS_REGION"/>
    <property type="match status" value="11"/>
</dbReference>
<dbReference type="InterPro" id="IPR015943">
    <property type="entry name" value="WD40/YVTN_repeat-like_dom_sf"/>
</dbReference>
<dbReference type="InParanoid" id="A0A165CXK9"/>
<dbReference type="PANTHER" id="PTHR19848">
    <property type="entry name" value="WD40 REPEAT PROTEIN"/>
    <property type="match status" value="1"/>
</dbReference>
<dbReference type="EMBL" id="KV427642">
    <property type="protein sequence ID" value="KZT03681.1"/>
    <property type="molecule type" value="Genomic_DNA"/>
</dbReference>
<evidence type="ECO:0000259" key="4">
    <source>
        <dbReference type="PROSITE" id="PS50837"/>
    </source>
</evidence>
<accession>A0A165CXK9</accession>
<dbReference type="InterPro" id="IPR007111">
    <property type="entry name" value="NACHT_NTPase"/>
</dbReference>
<evidence type="ECO:0000256" key="2">
    <source>
        <dbReference type="ARBA" id="ARBA00022737"/>
    </source>
</evidence>
<keyword evidence="2" id="KW-0677">Repeat</keyword>
<dbReference type="Gene3D" id="2.130.10.10">
    <property type="entry name" value="YVTN repeat-like/Quinoprotein amine dehydrogenase"/>
    <property type="match status" value="5"/>
</dbReference>
<feature type="repeat" description="WD" evidence="3">
    <location>
        <begin position="1102"/>
        <end position="1143"/>
    </location>
</feature>
<feature type="repeat" description="WD" evidence="3">
    <location>
        <begin position="972"/>
        <end position="1014"/>
    </location>
</feature>
<dbReference type="PANTHER" id="PTHR19848:SF8">
    <property type="entry name" value="F-BOX AND WD REPEAT DOMAIN CONTAINING 7"/>
    <property type="match status" value="1"/>
</dbReference>
<feature type="repeat" description="WD" evidence="3">
    <location>
        <begin position="936"/>
        <end position="970"/>
    </location>
</feature>
<feature type="repeat" description="WD" evidence="3">
    <location>
        <begin position="1145"/>
        <end position="1186"/>
    </location>
</feature>
<feature type="repeat" description="WD" evidence="3">
    <location>
        <begin position="1016"/>
        <end position="1057"/>
    </location>
</feature>
<dbReference type="OrthoDB" id="2658414at2759"/>
<dbReference type="PRINTS" id="PR00320">
    <property type="entry name" value="GPROTEINBRPT"/>
</dbReference>
<feature type="repeat" description="WD" evidence="3">
    <location>
        <begin position="1484"/>
        <end position="1516"/>
    </location>
</feature>
<organism evidence="5 6">
    <name type="scientific">Laetiporus sulphureus 93-53</name>
    <dbReference type="NCBI Taxonomy" id="1314785"/>
    <lineage>
        <taxon>Eukaryota</taxon>
        <taxon>Fungi</taxon>
        <taxon>Dikarya</taxon>
        <taxon>Basidiomycota</taxon>
        <taxon>Agaricomycotina</taxon>
        <taxon>Agaricomycetes</taxon>
        <taxon>Polyporales</taxon>
        <taxon>Laetiporus</taxon>
    </lineage>
</organism>
<gene>
    <name evidence="5" type="ORF">LAESUDRAFT_814542</name>
</gene>
<sequence>MSYSEVVETRYIELKEVKISDYRRASKFRVIIKHQSGAQEVFETAEKSSDAVVDCDTFVNAASTQATLQVIRRDRPQRSNRTSEATLIVSDKSKGWYEVEMPSDYGMRVEVKFGSIVPATNVADLRLGKAMRAMKSKEKMMDILEISSDWLCLFAQLGEAAGEINAAAGAVACIVQFALERVTDIPASFRKLSKITLELVDDMESARAAKKSFNSKHAQKALDRLIELIIRATEELIYCYSRPKSILVVKEWLSPRRDAVAELERDLLQHKQAITQAFLVEVQSGIVKIQDDVGDVKNGVSAMQVGVAAMHNDVKAARKHDEEKENKLLLDTLLPPNGSLFHGKVACLEGTRKSVLDTINLWVLQRQTLSRLFWLHGVAGCGKSTVASSVCQNLRARLAGSFFCKRDQDERRNCIRLFWSLAFYLAQANAEFKEALLQALREPDIFVNMDLDTQVDRILLQPLTKTKSSFTPVIFVVDALDELNSNDKASQYLAKIVQSAPWVLFVVTSRDLPGIRNGLSGLAEMTEEHDLFQDDARDDISAYLRSQFLPNEPLAELQPYIEDAQIRTLVDKSQGLFIWIRTVVEFIIRTDVGKLEVLDSVLVAEKAAESESALDDIYRTVLENASGSSSTARDVIRLIIGLILVTSVNEPLPAEALHAFLPPSVHVLQTEFDTILKKMSPVLIVSISGVRVYHTSFLDFSSSKDRCGQAFWTEERALNTIMATGCFEIMQSGTRNLRRQYKKVSRSGLRFNICNIETSYLPNSEINGLEERASTCISPELIYSSVYWLDHIIRSDLGHNDTTSCIEGSVAEKLPGMAQNLLCTSQALYWLEVMSIKRRLSAARSILIRIQSEPQILNNGSVMIDAASELRWIVDQFHQSISLSTPQLYISTLPWLSTSSCLWKAWQSEFAHGQVLTKSIQQRSLMLHHIVCPAKVFNVSVSSDGNYFASGGEDSIIRIWDMQTGAPAGEPLVGHVGVIMSLAFSPVANLIASSSTHEPFIRIWDIDGRTAAREPLMGHAYFASGLAFSRDGTRLVSGSYDGTVRVWDMKSGTTIARPMAGHTAMITFVAFSPDGLRVASASEDKTVCLWDVEKCERVGEALKGHAGYVFTLAFSPDGSTLASGSEDQTIRLWDVRTGASVGEPLRGHRWYVRSLVYTNDGAYILSGSGDSTIRVWDAKSGQSLGATLKGTKLGFACSFALSSDGTRGVVASGARDLTVWDIPAALSKAALRGHSHHVFSVAISPDGSRIASGGWDNSIYLWSRSGKLLNSTSMGHDTIVFFVQFSPDGSRLASGAQDGTMRIWDVENGTLMREFRHSTWVSAGVWTPDGKRLAVGSEDSLLRIWDPESGLPIGEPLTGHSAGVKMVVCSPDGSRLASVGDKTVRVWDADTGAPIGEPFSGHTEPPEALAFSPDGSRLASGGWDKTVRVWDVQTGKALLEPLMHERMVQSVAFSPDGRFILSASWDAYIRAWDTYTGKLVGIPLKGHTDAINCVAITRDGKHIVSGGRDNAIRIWDAGSFFWEDEQSVYNCELLGPERVPKSVPEDGWIRTSEGELLLWIPSQFRGPVCDMSLLCISTDQENHPIRIRWDAICRGKSWEKVRLE</sequence>
<feature type="repeat" description="WD" evidence="3">
    <location>
        <begin position="1441"/>
        <end position="1482"/>
    </location>
</feature>
<feature type="repeat" description="WD" evidence="3">
    <location>
        <begin position="1399"/>
        <end position="1440"/>
    </location>
</feature>
<feature type="repeat" description="WD" evidence="3">
    <location>
        <begin position="1357"/>
        <end position="1397"/>
    </location>
</feature>
<dbReference type="SUPFAM" id="SSF52540">
    <property type="entry name" value="P-loop containing nucleoside triphosphate hydrolases"/>
    <property type="match status" value="1"/>
</dbReference>
<keyword evidence="1 3" id="KW-0853">WD repeat</keyword>
<dbReference type="PROSITE" id="PS50082">
    <property type="entry name" value="WD_REPEATS_2"/>
    <property type="match status" value="13"/>
</dbReference>